<name>A0A316THF8_9ACTN</name>
<reference evidence="1 2" key="1">
    <citation type="submission" date="2018-05" db="EMBL/GenBank/DDBJ databases">
        <title>Nocardioides silvaticus genome.</title>
        <authorList>
            <person name="Li C."/>
            <person name="Wang G."/>
        </authorList>
    </citation>
    <scope>NUCLEOTIDE SEQUENCE [LARGE SCALE GENOMIC DNA]</scope>
    <source>
        <strain evidence="1 2">CCTCC AB 2018079</strain>
    </source>
</reference>
<dbReference type="EMBL" id="QGDD01000002">
    <property type="protein sequence ID" value="PWN03977.1"/>
    <property type="molecule type" value="Genomic_DNA"/>
</dbReference>
<dbReference type="Proteomes" id="UP000245507">
    <property type="component" value="Unassembled WGS sequence"/>
</dbReference>
<evidence type="ECO:0000313" key="2">
    <source>
        <dbReference type="Proteomes" id="UP000245507"/>
    </source>
</evidence>
<organism evidence="1 2">
    <name type="scientific">Nocardioides silvaticus</name>
    <dbReference type="NCBI Taxonomy" id="2201891"/>
    <lineage>
        <taxon>Bacteria</taxon>
        <taxon>Bacillati</taxon>
        <taxon>Actinomycetota</taxon>
        <taxon>Actinomycetes</taxon>
        <taxon>Propionibacteriales</taxon>
        <taxon>Nocardioidaceae</taxon>
        <taxon>Nocardioides</taxon>
    </lineage>
</organism>
<sequence length="78" mass="8883">MGIGIMAIVGANAGDDTEERRQAYYDCVAEHRGEESLLTPAEWCDSLDPDDEWDAPGEDEGWDVFEDSGYYDEDYFDY</sequence>
<comment type="caution">
    <text evidence="1">The sequence shown here is derived from an EMBL/GenBank/DDBJ whole genome shotgun (WGS) entry which is preliminary data.</text>
</comment>
<evidence type="ECO:0000313" key="1">
    <source>
        <dbReference type="EMBL" id="PWN03977.1"/>
    </source>
</evidence>
<gene>
    <name evidence="1" type="ORF">DJ010_07980</name>
</gene>
<accession>A0A316THF8</accession>
<protein>
    <submittedName>
        <fullName evidence="1">Uncharacterized protein</fullName>
    </submittedName>
</protein>
<keyword evidence="2" id="KW-1185">Reference proteome</keyword>
<dbReference type="AlphaFoldDB" id="A0A316THF8"/>
<proteinExistence type="predicted"/>
<dbReference type="RefSeq" id="WP_109693065.1">
    <property type="nucleotide sequence ID" value="NZ_QGDD01000002.1"/>
</dbReference>